<accession>A0A2P6NA81</accession>
<feature type="transmembrane region" description="Helical" evidence="1">
    <location>
        <begin position="133"/>
        <end position="153"/>
    </location>
</feature>
<evidence type="ECO:0008006" key="4">
    <source>
        <dbReference type="Google" id="ProtNLM"/>
    </source>
</evidence>
<dbReference type="Proteomes" id="UP000241769">
    <property type="component" value="Unassembled WGS sequence"/>
</dbReference>
<keyword evidence="1" id="KW-1133">Transmembrane helix</keyword>
<protein>
    <recommendedName>
        <fullName evidence="4">Transmembrane protein</fullName>
    </recommendedName>
</protein>
<organism evidence="2 3">
    <name type="scientific">Planoprotostelium fungivorum</name>
    <dbReference type="NCBI Taxonomy" id="1890364"/>
    <lineage>
        <taxon>Eukaryota</taxon>
        <taxon>Amoebozoa</taxon>
        <taxon>Evosea</taxon>
        <taxon>Variosea</taxon>
        <taxon>Cavosteliida</taxon>
        <taxon>Cavosteliaceae</taxon>
        <taxon>Planoprotostelium</taxon>
    </lineage>
</organism>
<feature type="transmembrane region" description="Helical" evidence="1">
    <location>
        <begin position="29"/>
        <end position="53"/>
    </location>
</feature>
<dbReference type="AlphaFoldDB" id="A0A2P6NA81"/>
<proteinExistence type="predicted"/>
<feature type="transmembrane region" description="Helical" evidence="1">
    <location>
        <begin position="59"/>
        <end position="80"/>
    </location>
</feature>
<keyword evidence="1" id="KW-0472">Membrane</keyword>
<gene>
    <name evidence="2" type="ORF">PROFUN_11419</name>
</gene>
<sequence>MAIKNTMGPSILKIKDFSPYLSTNPNPSLYFKSIIMLVSLSTIAQTIMLNFYLEGSNSLSNYWILCLPTWIVTFLLFMYFQRRRVVETLPTPLRLGFSSTVLLVDALLIMIGLKLVLIDPASSSKIITWEIFLVPWIMIGVLCLIVIGSLLMVRCQQGDNKRHKLSCIMIGFLLLMWTPVLVLAQLKIQHTLNYSWFVVLIPLWLSDAFFLFLGCCLFIFSFNATGFFSLPQLTAFQFFVLSAIASKTMLALKLDAILSSPWHIVMIPLWMKQKKTEDKTEDNRSLRTIQDQTSVQVYCPYTVTAKTGQIMMIVKWRNMRRQCILTTMHYTVHGCYCLIHDILEELYIKHYTTLNRFYHCW</sequence>
<name>A0A2P6NA81_9EUKA</name>
<comment type="caution">
    <text evidence="2">The sequence shown here is derived from an EMBL/GenBank/DDBJ whole genome shotgun (WGS) entry which is preliminary data.</text>
</comment>
<feature type="transmembrane region" description="Helical" evidence="1">
    <location>
        <begin position="92"/>
        <end position="113"/>
    </location>
</feature>
<evidence type="ECO:0000313" key="2">
    <source>
        <dbReference type="EMBL" id="PRP80864.1"/>
    </source>
</evidence>
<feature type="transmembrane region" description="Helical" evidence="1">
    <location>
        <begin position="194"/>
        <end position="220"/>
    </location>
</feature>
<evidence type="ECO:0000256" key="1">
    <source>
        <dbReference type="SAM" id="Phobius"/>
    </source>
</evidence>
<keyword evidence="1" id="KW-0812">Transmembrane</keyword>
<reference evidence="2 3" key="1">
    <citation type="journal article" date="2018" name="Genome Biol. Evol.">
        <title>Multiple Roots of Fruiting Body Formation in Amoebozoa.</title>
        <authorList>
            <person name="Hillmann F."/>
            <person name="Forbes G."/>
            <person name="Novohradska S."/>
            <person name="Ferling I."/>
            <person name="Riege K."/>
            <person name="Groth M."/>
            <person name="Westermann M."/>
            <person name="Marz M."/>
            <person name="Spaller T."/>
            <person name="Winckler T."/>
            <person name="Schaap P."/>
            <person name="Glockner G."/>
        </authorList>
    </citation>
    <scope>NUCLEOTIDE SEQUENCE [LARGE SCALE GENOMIC DNA]</scope>
    <source>
        <strain evidence="2 3">Jena</strain>
    </source>
</reference>
<dbReference type="InParanoid" id="A0A2P6NA81"/>
<dbReference type="EMBL" id="MDYQ01000136">
    <property type="protein sequence ID" value="PRP80864.1"/>
    <property type="molecule type" value="Genomic_DNA"/>
</dbReference>
<keyword evidence="3" id="KW-1185">Reference proteome</keyword>
<feature type="transmembrane region" description="Helical" evidence="1">
    <location>
        <begin position="165"/>
        <end position="188"/>
    </location>
</feature>
<evidence type="ECO:0000313" key="3">
    <source>
        <dbReference type="Proteomes" id="UP000241769"/>
    </source>
</evidence>